<feature type="compositionally biased region" description="Pro residues" evidence="1">
    <location>
        <begin position="32"/>
        <end position="50"/>
    </location>
</feature>
<protein>
    <submittedName>
        <fullName evidence="2">Uncharacterized protein</fullName>
    </submittedName>
</protein>
<dbReference type="AlphaFoldDB" id="A0A0C9YQB2"/>
<reference evidence="2 3" key="1">
    <citation type="submission" date="2014-04" db="EMBL/GenBank/DDBJ databases">
        <authorList>
            <consortium name="DOE Joint Genome Institute"/>
            <person name="Kuo A."/>
            <person name="Kohler A."/>
            <person name="Costa M.D."/>
            <person name="Nagy L.G."/>
            <person name="Floudas D."/>
            <person name="Copeland A."/>
            <person name="Barry K.W."/>
            <person name="Cichocki N."/>
            <person name="Veneault-Fourrey C."/>
            <person name="LaButti K."/>
            <person name="Lindquist E.A."/>
            <person name="Lipzen A."/>
            <person name="Lundell T."/>
            <person name="Morin E."/>
            <person name="Murat C."/>
            <person name="Sun H."/>
            <person name="Tunlid A."/>
            <person name="Henrissat B."/>
            <person name="Grigoriev I.V."/>
            <person name="Hibbett D.S."/>
            <person name="Martin F."/>
            <person name="Nordberg H.P."/>
            <person name="Cantor M.N."/>
            <person name="Hua S.X."/>
        </authorList>
    </citation>
    <scope>NUCLEOTIDE SEQUENCE [LARGE SCALE GENOMIC DNA]</scope>
    <source>
        <strain evidence="2 3">441</strain>
    </source>
</reference>
<feature type="region of interest" description="Disordered" evidence="1">
    <location>
        <begin position="508"/>
        <end position="682"/>
    </location>
</feature>
<evidence type="ECO:0000313" key="3">
    <source>
        <dbReference type="Proteomes" id="UP000054018"/>
    </source>
</evidence>
<reference evidence="3" key="2">
    <citation type="submission" date="2015-01" db="EMBL/GenBank/DDBJ databases">
        <title>Evolutionary Origins and Diversification of the Mycorrhizal Mutualists.</title>
        <authorList>
            <consortium name="DOE Joint Genome Institute"/>
            <consortium name="Mycorrhizal Genomics Consortium"/>
            <person name="Kohler A."/>
            <person name="Kuo A."/>
            <person name="Nagy L.G."/>
            <person name="Floudas D."/>
            <person name="Copeland A."/>
            <person name="Barry K.W."/>
            <person name="Cichocki N."/>
            <person name="Veneault-Fourrey C."/>
            <person name="LaButti K."/>
            <person name="Lindquist E.A."/>
            <person name="Lipzen A."/>
            <person name="Lundell T."/>
            <person name="Morin E."/>
            <person name="Murat C."/>
            <person name="Riley R."/>
            <person name="Ohm R."/>
            <person name="Sun H."/>
            <person name="Tunlid A."/>
            <person name="Henrissat B."/>
            <person name="Grigoriev I.V."/>
            <person name="Hibbett D.S."/>
            <person name="Martin F."/>
        </authorList>
    </citation>
    <scope>NUCLEOTIDE SEQUENCE [LARGE SCALE GENOMIC DNA]</scope>
    <source>
        <strain evidence="3">441</strain>
    </source>
</reference>
<gene>
    <name evidence="2" type="ORF">PISMIDRAFT_203785</name>
</gene>
<feature type="region of interest" description="Disordered" evidence="1">
    <location>
        <begin position="304"/>
        <end position="373"/>
    </location>
</feature>
<keyword evidence="3" id="KW-1185">Reference proteome</keyword>
<dbReference type="STRING" id="765257.A0A0C9YQB2"/>
<dbReference type="HOGENOM" id="CLU_293749_0_0_1"/>
<feature type="compositionally biased region" description="Pro residues" evidence="1">
    <location>
        <begin position="668"/>
        <end position="682"/>
    </location>
</feature>
<dbReference type="EMBL" id="KN833697">
    <property type="protein sequence ID" value="KIK27260.1"/>
    <property type="molecule type" value="Genomic_DNA"/>
</dbReference>
<feature type="compositionally biased region" description="Low complexity" evidence="1">
    <location>
        <begin position="357"/>
        <end position="368"/>
    </location>
</feature>
<feature type="compositionally biased region" description="Basic and acidic residues" evidence="1">
    <location>
        <begin position="876"/>
        <end position="885"/>
    </location>
</feature>
<proteinExistence type="predicted"/>
<dbReference type="OrthoDB" id="2507336at2759"/>
<feature type="compositionally biased region" description="Basic and acidic residues" evidence="1">
    <location>
        <begin position="606"/>
        <end position="617"/>
    </location>
</feature>
<feature type="region of interest" description="Disordered" evidence="1">
    <location>
        <begin position="222"/>
        <end position="260"/>
    </location>
</feature>
<accession>A0A0C9YQB2</accession>
<evidence type="ECO:0000256" key="1">
    <source>
        <dbReference type="SAM" id="MobiDB-lite"/>
    </source>
</evidence>
<feature type="region of interest" description="Disordered" evidence="1">
    <location>
        <begin position="64"/>
        <end position="83"/>
    </location>
</feature>
<sequence length="1034" mass="112594">MRPTASPLTSLERLTLISEDISETISTSTPSLPLPTPPQLPPPPRMPPPPPVILAEREPTPIPSSVISPTLSRTPSTVSSVSSLRTRELEEDVVSVADVSEISTVPTLLSSRVSTLPMYIEPAMLPLPASPAPSISVSFPTPSTRLPSIHTTLETIPDVIEAETVTHDIERILEQIRELDHYRSEETHEISENVRTIRDELRALSEFLRNRLTSTERTIVCERPRPPPAVHQDRSVGGSSVISEPRPAPAGPRERPGLIPIEVSPPLRRALSIVSSDSGMSYLSSHHSDDLSLMVEEEGLGEEYVIPGSPSWSSSSSPSSPSSQITPSLVSSSEPSPGPTLSLTSSSSPTPPPASPTPSTESSRTARPVAEGPSLATLRDMLLQLREQMNALWDGQAATNQMLDEIRQTRAVPPDNTEIRERLHTIETLLEMLLDRQRQVERESITDRRREEIREGVPRAEVESVSESSADLESLRRRWSDLARGVRIHAPAARPAGPSLDEQLLELLSAPPPPGVTGVQPPPPLIPFAYQPSQRPPRSRSTSPVIPSRATSAPPFPDWGIFSPETLHHPPLRRRGRPPPVAPRAERRPPPEARPVPSHPPQPEHVMADRPAEGERRPHVRPAYPVVPPLHDGLDRPPTAPASLGPAEDPRTLRSWYQRRPPDGTGAVPPPGVFGPAQPAAPGPTYVPMPPGPTVVQLPLFDTLIEILREHRRAQVATVDQQRELMRYMRGLNEWLGRDVNDRHAELQGVAARIDQLRADMARLGAGAGVVPIMPQPQGAPPAPGPVPGFVFPPVVPQPPPPAGQPMVTVNYPVVPPAVGLEEPVIPFPLPTTPRRSPPPTRVVPSPPRDWRSEGPGFIPPGAPFSDGRPRTPYRYRPEEHDEGFIPHTPSPRSATHPVIVQPTGPTVYVPPSPRSRSSRTDTQETYHPVPRSPAPLPMQLGDQQPVQLGRSPSPAPPAPQNIINVGQTPAIPPPGHIHPYPEEPMVAREPYPVGVSPVGHPVYHPPVQSSSNRPLRCRFHNQCYLLTLLPGLI</sequence>
<evidence type="ECO:0000313" key="2">
    <source>
        <dbReference type="EMBL" id="KIK27260.1"/>
    </source>
</evidence>
<name>A0A0C9YQB2_9AGAM</name>
<feature type="compositionally biased region" description="Pro residues" evidence="1">
    <location>
        <begin position="592"/>
        <end position="603"/>
    </location>
</feature>
<organism evidence="2 3">
    <name type="scientific">Pisolithus microcarpus 441</name>
    <dbReference type="NCBI Taxonomy" id="765257"/>
    <lineage>
        <taxon>Eukaryota</taxon>
        <taxon>Fungi</taxon>
        <taxon>Dikarya</taxon>
        <taxon>Basidiomycota</taxon>
        <taxon>Agaricomycotina</taxon>
        <taxon>Agaricomycetes</taxon>
        <taxon>Agaricomycetidae</taxon>
        <taxon>Boletales</taxon>
        <taxon>Sclerodermatineae</taxon>
        <taxon>Pisolithaceae</taxon>
        <taxon>Pisolithus</taxon>
    </lineage>
</organism>
<feature type="region of interest" description="Disordered" evidence="1">
    <location>
        <begin position="19"/>
        <end position="50"/>
    </location>
</feature>
<feature type="compositionally biased region" description="Low complexity" evidence="1">
    <location>
        <begin position="307"/>
        <end position="348"/>
    </location>
</feature>
<feature type="region of interest" description="Disordered" evidence="1">
    <location>
        <begin position="828"/>
        <end position="958"/>
    </location>
</feature>
<dbReference type="Proteomes" id="UP000054018">
    <property type="component" value="Unassembled WGS sequence"/>
</dbReference>
<feature type="compositionally biased region" description="Low complexity" evidence="1">
    <location>
        <begin position="539"/>
        <end position="549"/>
    </location>
</feature>
<feature type="compositionally biased region" description="Pro residues" evidence="1">
    <location>
        <begin position="510"/>
        <end position="526"/>
    </location>
</feature>
<feature type="compositionally biased region" description="Pro residues" evidence="1">
    <location>
        <begin position="828"/>
        <end position="848"/>
    </location>
</feature>